<organism evidence="1 2">
    <name type="scientific">Kocuria dechangensis</name>
    <dbReference type="NCBI Taxonomy" id="1176249"/>
    <lineage>
        <taxon>Bacteria</taxon>
        <taxon>Bacillati</taxon>
        <taxon>Actinomycetota</taxon>
        <taxon>Actinomycetes</taxon>
        <taxon>Micrococcales</taxon>
        <taxon>Micrococcaceae</taxon>
        <taxon>Kocuria</taxon>
    </lineage>
</organism>
<dbReference type="Proteomes" id="UP000638848">
    <property type="component" value="Unassembled WGS sequence"/>
</dbReference>
<sequence length="54" mass="6001">MTIAALYEEFAALEARLTAIERHIGAIAKSNDHISDQLAQLCWSIDRGATKETR</sequence>
<reference evidence="1" key="2">
    <citation type="submission" date="2020-09" db="EMBL/GenBank/DDBJ databases">
        <authorList>
            <person name="Sun Q."/>
            <person name="Zhou Y."/>
        </authorList>
    </citation>
    <scope>NUCLEOTIDE SEQUENCE</scope>
    <source>
        <strain evidence="1">CGMCC 1.12187</strain>
    </source>
</reference>
<dbReference type="AlphaFoldDB" id="A0A917GFZ1"/>
<name>A0A917GFZ1_9MICC</name>
<accession>A0A917GFZ1</accession>
<keyword evidence="2" id="KW-1185">Reference proteome</keyword>
<evidence type="ECO:0000313" key="2">
    <source>
        <dbReference type="Proteomes" id="UP000638848"/>
    </source>
</evidence>
<dbReference type="RefSeq" id="WP_188534069.1">
    <property type="nucleotide sequence ID" value="NZ_BMEQ01000001.1"/>
</dbReference>
<evidence type="ECO:0000313" key="1">
    <source>
        <dbReference type="EMBL" id="GGG44266.1"/>
    </source>
</evidence>
<gene>
    <name evidence="1" type="ORF">GCM10011374_03220</name>
</gene>
<proteinExistence type="predicted"/>
<comment type="caution">
    <text evidence="1">The sequence shown here is derived from an EMBL/GenBank/DDBJ whole genome shotgun (WGS) entry which is preliminary data.</text>
</comment>
<dbReference type="EMBL" id="BMEQ01000001">
    <property type="protein sequence ID" value="GGG44266.1"/>
    <property type="molecule type" value="Genomic_DNA"/>
</dbReference>
<protein>
    <submittedName>
        <fullName evidence="1">Uncharacterized protein</fullName>
    </submittedName>
</protein>
<reference evidence="1" key="1">
    <citation type="journal article" date="2014" name="Int. J. Syst. Evol. Microbiol.">
        <title>Complete genome sequence of Corynebacterium casei LMG S-19264T (=DSM 44701T), isolated from a smear-ripened cheese.</title>
        <authorList>
            <consortium name="US DOE Joint Genome Institute (JGI-PGF)"/>
            <person name="Walter F."/>
            <person name="Albersmeier A."/>
            <person name="Kalinowski J."/>
            <person name="Ruckert C."/>
        </authorList>
    </citation>
    <scope>NUCLEOTIDE SEQUENCE</scope>
    <source>
        <strain evidence="1">CGMCC 1.12187</strain>
    </source>
</reference>